<protein>
    <recommendedName>
        <fullName evidence="1">Integration host factor-like helix-two turn-helix domain-containing protein</fullName>
    </recommendedName>
</protein>
<sequence>MDYGRPPVLTEEERRVNTEKAIAARHRRAEVKQQLHDGKISLEDVLSMKDDPVVNRMKIEELIRALPGIGIAKATKIMEKLEIAPNRRIKGLGSIQSRNLIEYFQE</sequence>
<dbReference type="InterPro" id="IPR055201">
    <property type="entry name" value="IHF-like_H2TH"/>
</dbReference>
<dbReference type="InterPro" id="IPR010979">
    <property type="entry name" value="Ribosomal_uS13-like_H2TH"/>
</dbReference>
<feature type="domain" description="Integration host factor-like helix-two turn-helix" evidence="1">
    <location>
        <begin position="35"/>
        <end position="104"/>
    </location>
</feature>
<evidence type="ECO:0000313" key="2">
    <source>
        <dbReference type="EMBL" id="CUM76944.1"/>
    </source>
</evidence>
<dbReference type="NCBIfam" id="NF041260">
    <property type="entry name" value="actino_IHF"/>
    <property type="match status" value="1"/>
</dbReference>
<dbReference type="SUPFAM" id="SSF46946">
    <property type="entry name" value="S13-like H2TH domain"/>
    <property type="match status" value="1"/>
</dbReference>
<name>A0A173RG30_9FIRM</name>
<dbReference type="AlphaFoldDB" id="A0A173RG30"/>
<reference evidence="2 3" key="1">
    <citation type="submission" date="2015-09" db="EMBL/GenBank/DDBJ databases">
        <authorList>
            <consortium name="Pathogen Informatics"/>
        </authorList>
    </citation>
    <scope>NUCLEOTIDE SEQUENCE [LARGE SCALE GENOMIC DNA]</scope>
    <source>
        <strain evidence="2 3">2789STDY5834961</strain>
    </source>
</reference>
<dbReference type="OrthoDB" id="3197442at2"/>
<evidence type="ECO:0000259" key="1">
    <source>
        <dbReference type="Pfam" id="PF22525"/>
    </source>
</evidence>
<dbReference type="Pfam" id="PF22525">
    <property type="entry name" value="H2TH_5"/>
    <property type="match status" value="1"/>
</dbReference>
<accession>A0A173RG30</accession>
<dbReference type="RefSeq" id="WP_055213512.1">
    <property type="nucleotide sequence ID" value="NZ_CYXO01000002.1"/>
</dbReference>
<dbReference type="InterPro" id="IPR047806">
    <property type="entry name" value="IHF_actinobact"/>
</dbReference>
<dbReference type="EMBL" id="CYXO01000002">
    <property type="protein sequence ID" value="CUM76944.1"/>
    <property type="molecule type" value="Genomic_DNA"/>
</dbReference>
<gene>
    <name evidence="2" type="ORF">ERS852573_00450</name>
</gene>
<proteinExistence type="predicted"/>
<dbReference type="GO" id="GO:0003676">
    <property type="term" value="F:nucleic acid binding"/>
    <property type="evidence" value="ECO:0007669"/>
    <property type="project" value="InterPro"/>
</dbReference>
<organism evidence="2 3">
    <name type="scientific">Dorea longicatena</name>
    <dbReference type="NCBI Taxonomy" id="88431"/>
    <lineage>
        <taxon>Bacteria</taxon>
        <taxon>Bacillati</taxon>
        <taxon>Bacillota</taxon>
        <taxon>Clostridia</taxon>
        <taxon>Lachnospirales</taxon>
        <taxon>Lachnospiraceae</taxon>
        <taxon>Dorea</taxon>
    </lineage>
</organism>
<evidence type="ECO:0000313" key="3">
    <source>
        <dbReference type="Proteomes" id="UP000095597"/>
    </source>
</evidence>
<dbReference type="Gene3D" id="1.10.8.50">
    <property type="match status" value="1"/>
</dbReference>
<dbReference type="Proteomes" id="UP000095597">
    <property type="component" value="Unassembled WGS sequence"/>
</dbReference>